<reference evidence="1" key="2">
    <citation type="journal article" date="2022" name="Res Sq">
        <title>Comparative Genomics Reveals Insights into the Divergent Evolution of Astigmatic Mites and Household Pest Adaptations.</title>
        <authorList>
            <person name="Xiong Q."/>
            <person name="Wan A.T.-Y."/>
            <person name="Liu X.-Y."/>
            <person name="Fung C.S.-H."/>
            <person name="Xiao X."/>
            <person name="Malainual N."/>
            <person name="Hou J."/>
            <person name="Wang L."/>
            <person name="Wang M."/>
            <person name="Yang K."/>
            <person name="Cui Y."/>
            <person name="Leung E."/>
            <person name="Nong W."/>
            <person name="Shin S.-K."/>
            <person name="Au S."/>
            <person name="Jeong K.Y."/>
            <person name="Chew F.T."/>
            <person name="Hui J."/>
            <person name="Leung T.F."/>
            <person name="Tungtrongchitr A."/>
            <person name="Zhong N."/>
            <person name="Liu Z."/>
            <person name="Tsui S."/>
        </authorList>
    </citation>
    <scope>NUCLEOTIDE SEQUENCE</scope>
    <source>
        <strain evidence="1">Derf</strain>
        <tissue evidence="1">Whole organism</tissue>
    </source>
</reference>
<reference evidence="1" key="1">
    <citation type="submission" date="2013-05" db="EMBL/GenBank/DDBJ databases">
        <authorList>
            <person name="Yim A.K.Y."/>
            <person name="Chan T.F."/>
            <person name="Ji K.M."/>
            <person name="Liu X.Y."/>
            <person name="Zhou J.W."/>
            <person name="Li R.Q."/>
            <person name="Yang K.Y."/>
            <person name="Li J."/>
            <person name="Li M."/>
            <person name="Law P.T.W."/>
            <person name="Wu Y.L."/>
            <person name="Cai Z.L."/>
            <person name="Qin H."/>
            <person name="Bao Y."/>
            <person name="Leung R.K.K."/>
            <person name="Ng P.K.S."/>
            <person name="Zou J."/>
            <person name="Zhong X.J."/>
            <person name="Ran P.X."/>
            <person name="Zhong N.S."/>
            <person name="Liu Z.G."/>
            <person name="Tsui S.K.W."/>
        </authorList>
    </citation>
    <scope>NUCLEOTIDE SEQUENCE</scope>
    <source>
        <strain evidence="1">Derf</strain>
        <tissue evidence="1">Whole organism</tissue>
    </source>
</reference>
<evidence type="ECO:0000313" key="2">
    <source>
        <dbReference type="Proteomes" id="UP000790347"/>
    </source>
</evidence>
<dbReference type="EMBL" id="ASGP02000003">
    <property type="protein sequence ID" value="KAH9517659.1"/>
    <property type="molecule type" value="Genomic_DNA"/>
</dbReference>
<dbReference type="Proteomes" id="UP000790347">
    <property type="component" value="Unassembled WGS sequence"/>
</dbReference>
<accession>A0A922HZP1</accession>
<keyword evidence="2" id="KW-1185">Reference proteome</keyword>
<protein>
    <submittedName>
        <fullName evidence="1">Uncharacterized protein</fullName>
    </submittedName>
</protein>
<dbReference type="AlphaFoldDB" id="A0A922HZP1"/>
<organism evidence="1 2">
    <name type="scientific">Dermatophagoides farinae</name>
    <name type="common">American house dust mite</name>
    <dbReference type="NCBI Taxonomy" id="6954"/>
    <lineage>
        <taxon>Eukaryota</taxon>
        <taxon>Metazoa</taxon>
        <taxon>Ecdysozoa</taxon>
        <taxon>Arthropoda</taxon>
        <taxon>Chelicerata</taxon>
        <taxon>Arachnida</taxon>
        <taxon>Acari</taxon>
        <taxon>Acariformes</taxon>
        <taxon>Sarcoptiformes</taxon>
        <taxon>Astigmata</taxon>
        <taxon>Psoroptidia</taxon>
        <taxon>Analgoidea</taxon>
        <taxon>Pyroglyphidae</taxon>
        <taxon>Dermatophagoidinae</taxon>
        <taxon>Dermatophagoides</taxon>
    </lineage>
</organism>
<comment type="caution">
    <text evidence="1">The sequence shown here is derived from an EMBL/GenBank/DDBJ whole genome shotgun (WGS) entry which is preliminary data.</text>
</comment>
<name>A0A922HZP1_DERFA</name>
<proteinExistence type="predicted"/>
<evidence type="ECO:0000313" key="1">
    <source>
        <dbReference type="EMBL" id="KAH9517659.1"/>
    </source>
</evidence>
<gene>
    <name evidence="1" type="ORF">DERF_008307</name>
</gene>
<sequence length="104" mass="11553">MNEKRQQPLCTNGNMNEIKNENSGITVITVGDNNDVDDNDDDDDDDDDICFVRIRHLRYGSLRCNAYRKQPPANACIVNINTATVSINKLGGNQAIIGTVNNDR</sequence>